<accession>A0A2P2EDR4</accession>
<evidence type="ECO:0000256" key="2">
    <source>
        <dbReference type="SAM" id="SignalP"/>
    </source>
</evidence>
<feature type="chain" id="PRO_5015188529" description="Pilus formation protein N-terminal domain-containing protein" evidence="2">
    <location>
        <begin position="26"/>
        <end position="154"/>
    </location>
</feature>
<evidence type="ECO:0000256" key="1">
    <source>
        <dbReference type="SAM" id="MobiDB-lite"/>
    </source>
</evidence>
<dbReference type="Proteomes" id="UP000245086">
    <property type="component" value="Unassembled WGS sequence"/>
</dbReference>
<dbReference type="RefSeq" id="WP_108986097.1">
    <property type="nucleotide sequence ID" value="NZ_BFBR01000011.1"/>
</dbReference>
<proteinExistence type="predicted"/>
<reference evidence="4 5" key="1">
    <citation type="journal article" date="2018" name="Genome Announc.">
        <title>Draft Genome Sequence of "Candidatus Phycosocius bacilliformis," an Alphaproteobacterial Ectosymbiont of the Hydrocarbon-Producing Green Alga Botryococcus braunii.</title>
        <authorList>
            <person name="Tanabe Y."/>
            <person name="Yamaguchi H."/>
            <person name="Watanabe M.M."/>
        </authorList>
    </citation>
    <scope>NUCLEOTIDE SEQUENCE [LARGE SCALE GENOMIC DNA]</scope>
    <source>
        <strain evidence="4 5">BOTRYCO-2</strain>
    </source>
</reference>
<evidence type="ECO:0000313" key="5">
    <source>
        <dbReference type="Proteomes" id="UP000245086"/>
    </source>
</evidence>
<protein>
    <recommendedName>
        <fullName evidence="3">Pilus formation protein N-terminal domain-containing protein</fullName>
    </recommendedName>
</protein>
<comment type="caution">
    <text evidence="4">The sequence shown here is derived from an EMBL/GenBank/DDBJ whole genome shotgun (WGS) entry which is preliminary data.</text>
</comment>
<sequence>MSKHLIKVGLIAAVVFAAATSPAMAQSMQMEIEQTQALHFERPVTGVVIGNAGIADVIVHDPRTLFVVAKSVGSTEVTAVDANGRVVFEARVQVRANRPAGMITIQRGKEISTMVCQERCIATVHAEATEAGNRTAMSAAGSRATFAAGSGSRN</sequence>
<feature type="domain" description="Pilus formation protein N-terminal" evidence="3">
    <location>
        <begin position="25"/>
        <end position="94"/>
    </location>
</feature>
<evidence type="ECO:0000313" key="4">
    <source>
        <dbReference type="EMBL" id="GBF59203.1"/>
    </source>
</evidence>
<dbReference type="OrthoDB" id="9815749at2"/>
<dbReference type="Pfam" id="PF13629">
    <property type="entry name" value="T2SS-T3SS_pil_N"/>
    <property type="match status" value="1"/>
</dbReference>
<dbReference type="EMBL" id="BFBR01000011">
    <property type="protein sequence ID" value="GBF59203.1"/>
    <property type="molecule type" value="Genomic_DNA"/>
</dbReference>
<keyword evidence="2" id="KW-0732">Signal</keyword>
<dbReference type="AlphaFoldDB" id="A0A2P2EDR4"/>
<feature type="region of interest" description="Disordered" evidence="1">
    <location>
        <begin position="132"/>
        <end position="154"/>
    </location>
</feature>
<organism evidence="4 5">
    <name type="scientific">Candidatus Phycosocius bacilliformis</name>
    <dbReference type="NCBI Taxonomy" id="1445552"/>
    <lineage>
        <taxon>Bacteria</taxon>
        <taxon>Pseudomonadati</taxon>
        <taxon>Pseudomonadota</taxon>
        <taxon>Alphaproteobacteria</taxon>
        <taxon>Caulobacterales</taxon>
        <taxon>Caulobacterales incertae sedis</taxon>
        <taxon>Candidatus Phycosocius</taxon>
    </lineage>
</organism>
<evidence type="ECO:0000259" key="3">
    <source>
        <dbReference type="Pfam" id="PF13629"/>
    </source>
</evidence>
<keyword evidence="5" id="KW-1185">Reference proteome</keyword>
<gene>
    <name evidence="4" type="ORF">PbB2_02895</name>
</gene>
<feature type="signal peptide" evidence="2">
    <location>
        <begin position="1"/>
        <end position="25"/>
    </location>
</feature>
<name>A0A2P2EDR4_9PROT</name>
<dbReference type="InterPro" id="IPR032789">
    <property type="entry name" value="T2SS-T3SS_pil_N"/>
</dbReference>